<sequence length="203" mass="22411">MKDSKDSKKSLLGDLEKIQKLLNSETPSKETDQSNAPDIPLLSDVVSGQSDAKVDDQNSAAPAEKKGKPKNNNPFIPYEAIDRLNKERSSMRNFAAEVMQAAQQGIEKPPIDGFDLFKYSKNAPKPEVKTETQPDSLSPTEPETPPGIQSKPVAAVIKLPSDTEIQSLVDEVMDEYRPIMEKALRKSLTEFIKQSLKDAPSDE</sequence>
<evidence type="ECO:0000313" key="2">
    <source>
        <dbReference type="EMBL" id="GAA3912376.1"/>
    </source>
</evidence>
<dbReference type="Proteomes" id="UP001501565">
    <property type="component" value="Unassembled WGS sequence"/>
</dbReference>
<comment type="caution">
    <text evidence="2">The sequence shown here is derived from an EMBL/GenBank/DDBJ whole genome shotgun (WGS) entry which is preliminary data.</text>
</comment>
<name>A0ABP7M0S7_9GAMM</name>
<dbReference type="EMBL" id="BAABBN010000004">
    <property type="protein sequence ID" value="GAA3912376.1"/>
    <property type="molecule type" value="Genomic_DNA"/>
</dbReference>
<dbReference type="RefSeq" id="WP_344794930.1">
    <property type="nucleotide sequence ID" value="NZ_BAABBN010000004.1"/>
</dbReference>
<proteinExistence type="predicted"/>
<evidence type="ECO:0000256" key="1">
    <source>
        <dbReference type="SAM" id="MobiDB-lite"/>
    </source>
</evidence>
<feature type="region of interest" description="Disordered" evidence="1">
    <location>
        <begin position="109"/>
        <end position="149"/>
    </location>
</feature>
<reference evidence="3" key="1">
    <citation type="journal article" date="2019" name="Int. J. Syst. Evol. Microbiol.">
        <title>The Global Catalogue of Microorganisms (GCM) 10K type strain sequencing project: providing services to taxonomists for standard genome sequencing and annotation.</title>
        <authorList>
            <consortium name="The Broad Institute Genomics Platform"/>
            <consortium name="The Broad Institute Genome Sequencing Center for Infectious Disease"/>
            <person name="Wu L."/>
            <person name="Ma J."/>
        </authorList>
    </citation>
    <scope>NUCLEOTIDE SEQUENCE [LARGE SCALE GENOMIC DNA]</scope>
    <source>
        <strain evidence="3">JCM 17551</strain>
    </source>
</reference>
<feature type="region of interest" description="Disordered" evidence="1">
    <location>
        <begin position="21"/>
        <end position="79"/>
    </location>
</feature>
<organism evidence="2 3">
    <name type="scientific">Litoribacillus peritrichatus</name>
    <dbReference type="NCBI Taxonomy" id="718191"/>
    <lineage>
        <taxon>Bacteria</taxon>
        <taxon>Pseudomonadati</taxon>
        <taxon>Pseudomonadota</taxon>
        <taxon>Gammaproteobacteria</taxon>
        <taxon>Oceanospirillales</taxon>
        <taxon>Oceanospirillaceae</taxon>
        <taxon>Litoribacillus</taxon>
    </lineage>
</organism>
<protein>
    <submittedName>
        <fullName evidence="2">Uncharacterized protein</fullName>
    </submittedName>
</protein>
<keyword evidence="3" id="KW-1185">Reference proteome</keyword>
<accession>A0ABP7M0S7</accession>
<evidence type="ECO:0000313" key="3">
    <source>
        <dbReference type="Proteomes" id="UP001501565"/>
    </source>
</evidence>
<gene>
    <name evidence="2" type="ORF">GCM10022277_03890</name>
</gene>